<organism evidence="4">
    <name type="scientific">Schistocephalus solidus</name>
    <name type="common">Tapeworm</name>
    <dbReference type="NCBI Taxonomy" id="70667"/>
    <lineage>
        <taxon>Eukaryota</taxon>
        <taxon>Metazoa</taxon>
        <taxon>Spiralia</taxon>
        <taxon>Lophotrochozoa</taxon>
        <taxon>Platyhelminthes</taxon>
        <taxon>Cestoda</taxon>
        <taxon>Eucestoda</taxon>
        <taxon>Diphyllobothriidea</taxon>
        <taxon>Diphyllobothriidae</taxon>
        <taxon>Schistocephalus</taxon>
    </lineage>
</organism>
<name>A0A183SLL8_SCHSO</name>
<gene>
    <name evidence="2" type="ORF">SSLN_LOCUS5116</name>
</gene>
<feature type="compositionally biased region" description="Basic residues" evidence="1">
    <location>
        <begin position="163"/>
        <end position="178"/>
    </location>
</feature>
<evidence type="ECO:0000313" key="3">
    <source>
        <dbReference type="Proteomes" id="UP000275846"/>
    </source>
</evidence>
<reference evidence="4" key="1">
    <citation type="submission" date="2016-06" db="UniProtKB">
        <authorList>
            <consortium name="WormBaseParasite"/>
        </authorList>
    </citation>
    <scope>IDENTIFICATION</scope>
</reference>
<feature type="region of interest" description="Disordered" evidence="1">
    <location>
        <begin position="124"/>
        <end position="181"/>
    </location>
</feature>
<proteinExistence type="predicted"/>
<keyword evidence="3" id="KW-1185">Reference proteome</keyword>
<reference evidence="2 3" key="2">
    <citation type="submission" date="2018-11" db="EMBL/GenBank/DDBJ databases">
        <authorList>
            <consortium name="Pathogen Informatics"/>
        </authorList>
    </citation>
    <scope>NUCLEOTIDE SEQUENCE [LARGE SCALE GENOMIC DNA]</scope>
    <source>
        <strain evidence="2 3">NST_G2</strain>
    </source>
</reference>
<evidence type="ECO:0000313" key="2">
    <source>
        <dbReference type="EMBL" id="VDL91501.1"/>
    </source>
</evidence>
<dbReference type="EMBL" id="UYSU01033120">
    <property type="protein sequence ID" value="VDL91501.1"/>
    <property type="molecule type" value="Genomic_DNA"/>
</dbReference>
<evidence type="ECO:0000256" key="1">
    <source>
        <dbReference type="SAM" id="MobiDB-lite"/>
    </source>
</evidence>
<dbReference type="WBParaSite" id="SSLN_0000527901-mRNA-1">
    <property type="protein sequence ID" value="SSLN_0000527901-mRNA-1"/>
    <property type="gene ID" value="SSLN_0000527901"/>
</dbReference>
<evidence type="ECO:0000313" key="4">
    <source>
        <dbReference type="WBParaSite" id="SSLN_0000527901-mRNA-1"/>
    </source>
</evidence>
<sequence length="246" mass="27318">MFGVIGQSHLIIRASSSSWVGQLSGCRLPPRLTKRCISAYHFTHRKIIFKADAGDHHALTLDLGVSTKAPAVHFHFDVDLWKLAAANTFVLDSVFRSARVATAVSVRTLCLNLGQPLRMTLDLKPATPTDGEGKFATSASAYDERTGTQRLPRSVSPEEKAPLKKKKNKKKKNKKSPWRKLSQQAKWIEEALAATTFWSGFVEDQKWDASLEEVSYRARAHPAAACATSQVCETVWSSRDLQRGQV</sequence>
<protein>
    <submittedName>
        <fullName evidence="4">FHA domain-containing protein</fullName>
    </submittedName>
</protein>
<dbReference type="AlphaFoldDB" id="A0A183SLL8"/>
<dbReference type="Proteomes" id="UP000275846">
    <property type="component" value="Unassembled WGS sequence"/>
</dbReference>
<accession>A0A183SLL8</accession>